<evidence type="ECO:0000256" key="1">
    <source>
        <dbReference type="SAM" id="MobiDB-lite"/>
    </source>
</evidence>
<dbReference type="AlphaFoldDB" id="A0A7T8KKZ7"/>
<dbReference type="Proteomes" id="UP000595437">
    <property type="component" value="Chromosome 2"/>
</dbReference>
<feature type="compositionally biased region" description="Polar residues" evidence="1">
    <location>
        <begin position="46"/>
        <end position="64"/>
    </location>
</feature>
<evidence type="ECO:0000313" key="2">
    <source>
        <dbReference type="EMBL" id="QQP57653.1"/>
    </source>
</evidence>
<sequence>KNGQPKRDITTIIHILNDLLCAQYKNYNSAASSNPSASGRKAETPATASKQAPSSSENPSDTAS</sequence>
<keyword evidence="3" id="KW-1185">Reference proteome</keyword>
<feature type="non-terminal residue" evidence="2">
    <location>
        <position position="1"/>
    </location>
</feature>
<name>A0A7T8KKZ7_CALRO</name>
<evidence type="ECO:0000313" key="3">
    <source>
        <dbReference type="Proteomes" id="UP000595437"/>
    </source>
</evidence>
<accession>A0A7T8KKZ7</accession>
<feature type="compositionally biased region" description="Low complexity" evidence="1">
    <location>
        <begin position="29"/>
        <end position="38"/>
    </location>
</feature>
<feature type="region of interest" description="Disordered" evidence="1">
    <location>
        <begin position="29"/>
        <end position="64"/>
    </location>
</feature>
<organism evidence="2 3">
    <name type="scientific">Caligus rogercresseyi</name>
    <name type="common">Sea louse</name>
    <dbReference type="NCBI Taxonomy" id="217165"/>
    <lineage>
        <taxon>Eukaryota</taxon>
        <taxon>Metazoa</taxon>
        <taxon>Ecdysozoa</taxon>
        <taxon>Arthropoda</taxon>
        <taxon>Crustacea</taxon>
        <taxon>Multicrustacea</taxon>
        <taxon>Hexanauplia</taxon>
        <taxon>Copepoda</taxon>
        <taxon>Siphonostomatoida</taxon>
        <taxon>Caligidae</taxon>
        <taxon>Caligus</taxon>
    </lineage>
</organism>
<protein>
    <submittedName>
        <fullName evidence="2">LOC100646570</fullName>
    </submittedName>
</protein>
<dbReference type="EMBL" id="CP045891">
    <property type="protein sequence ID" value="QQP57653.1"/>
    <property type="molecule type" value="Genomic_DNA"/>
</dbReference>
<reference evidence="3" key="1">
    <citation type="submission" date="2021-01" db="EMBL/GenBank/DDBJ databases">
        <title>Caligus Genome Assembly.</title>
        <authorList>
            <person name="Gallardo-Escarate C."/>
        </authorList>
    </citation>
    <scope>NUCLEOTIDE SEQUENCE [LARGE SCALE GENOMIC DNA]</scope>
</reference>
<gene>
    <name evidence="2" type="ORF">FKW44_002715</name>
</gene>
<proteinExistence type="predicted"/>
<feature type="non-terminal residue" evidence="2">
    <location>
        <position position="64"/>
    </location>
</feature>